<dbReference type="Gene3D" id="2.60.40.10">
    <property type="entry name" value="Immunoglobulins"/>
    <property type="match status" value="3"/>
</dbReference>
<evidence type="ECO:0000313" key="6">
    <source>
        <dbReference type="Proteomes" id="UP000007797"/>
    </source>
</evidence>
<proteinExistence type="predicted"/>
<name>F4PH36_CACFS</name>
<reference evidence="6" key="1">
    <citation type="journal article" date="2011" name="Genome Res.">
        <title>Phylogeny-wide analysis of social amoeba genomes highlights ancient origins for complex intercellular communication.</title>
        <authorList>
            <person name="Heidel A.J."/>
            <person name="Lawal H.M."/>
            <person name="Felder M."/>
            <person name="Schilde C."/>
            <person name="Helps N.R."/>
            <person name="Tunggal B."/>
            <person name="Rivero F."/>
            <person name="John U."/>
            <person name="Schleicher M."/>
            <person name="Eichinger L."/>
            <person name="Platzer M."/>
            <person name="Noegel A.A."/>
            <person name="Schaap P."/>
            <person name="Gloeckner G."/>
        </authorList>
    </citation>
    <scope>NUCLEOTIDE SEQUENCE [LARGE SCALE GENOMIC DNA]</scope>
    <source>
        <strain evidence="6">SH3</strain>
    </source>
</reference>
<dbReference type="KEGG" id="dfa:DFA_03266"/>
<keyword evidence="2" id="KW-1015">Disulfide bond</keyword>
<evidence type="ECO:0000313" key="5">
    <source>
        <dbReference type="EMBL" id="EGG25020.1"/>
    </source>
</evidence>
<comment type="caution">
    <text evidence="2">Lacks conserved residue(s) required for the propagation of feature annotation.</text>
</comment>
<dbReference type="CDD" id="cd00102">
    <property type="entry name" value="IPT"/>
    <property type="match status" value="1"/>
</dbReference>
<dbReference type="InterPro" id="IPR013783">
    <property type="entry name" value="Ig-like_fold"/>
</dbReference>
<dbReference type="PROSITE" id="PS01186">
    <property type="entry name" value="EGF_2"/>
    <property type="match status" value="1"/>
</dbReference>
<feature type="disulfide bond" evidence="2">
    <location>
        <begin position="980"/>
        <end position="989"/>
    </location>
</feature>
<dbReference type="InterPro" id="IPR014756">
    <property type="entry name" value="Ig_E-set"/>
</dbReference>
<organism evidence="5 6">
    <name type="scientific">Cavenderia fasciculata</name>
    <name type="common">Slime mold</name>
    <name type="synonym">Dictyostelium fasciculatum</name>
    <dbReference type="NCBI Taxonomy" id="261658"/>
    <lineage>
        <taxon>Eukaryota</taxon>
        <taxon>Amoebozoa</taxon>
        <taxon>Evosea</taxon>
        <taxon>Eumycetozoa</taxon>
        <taxon>Dictyostelia</taxon>
        <taxon>Acytosteliales</taxon>
        <taxon>Cavenderiaceae</taxon>
        <taxon>Cavenderia</taxon>
    </lineage>
</organism>
<evidence type="ECO:0000256" key="3">
    <source>
        <dbReference type="SAM" id="SignalP"/>
    </source>
</evidence>
<protein>
    <submittedName>
        <fullName evidence="5">Immunoglobulin E-set domain-containing protein</fullName>
    </submittedName>
</protein>
<dbReference type="Pfam" id="PF01833">
    <property type="entry name" value="TIG"/>
    <property type="match status" value="3"/>
</dbReference>
<dbReference type="CDD" id="cd00054">
    <property type="entry name" value="EGF_CA"/>
    <property type="match status" value="1"/>
</dbReference>
<keyword evidence="2" id="KW-0245">EGF-like domain</keyword>
<keyword evidence="1" id="KW-0325">Glycoprotein</keyword>
<accession>F4PH36</accession>
<dbReference type="PANTHER" id="PTHR31341">
    <property type="entry name" value="IPT/TIG DOMAIN-CONTAINING PROTEIN-RELATED-RELATED"/>
    <property type="match status" value="1"/>
</dbReference>
<dbReference type="OMA" id="ANWASIT"/>
<keyword evidence="3" id="KW-0732">Signal</keyword>
<sequence>MVVNIKLFLAVLFYLACLNLVFAQVQPTITSVVQGSGSVISVIGTNFGSDLSDIVVLTDGQLTLPTAFINGGVTFSALPTLKNGIINIQVGNLFSSNFPLVLAPVIFTVTPPPSLTGGILTISGLYLNSVDYLGNPLSVTVLLGDLPCTNPVAKGSSLTCQYPSGLGGTLVSLSVTIATKQSNSTVNFPAPVITSPAPLTQNTTDGTITVFGRNFGVVPSKIILPISIVSMISVNDTTIIFRIPDSTANGLFALTSFGQTSNSVQLNLTPFINSIINVQTKGSTTTLTGKYFIAKRADQTPTNTYLQIDNSPNLISTQLEILFAVFKFPMPAGTGGNHLLTLSIDGQNATYPFSYPVPGITSIVQQQTSVTNHYTQTITIGGYSFGMVNANVQVLFANQPNVQCDQVAVITADTYITANLPKFVLSDNIRLNVSGQLSPPVYKSIAPILKSITSADLQGGEIKIGGLYLNNIDALGTAVPITVTFPNNVPCTNVAKIADDQDMGYITCQAPPGSGTSPLQVVVQVGALSDTINFTYGAPVIYSIVVSNDNRAVSIIGKNFGALQSGVTIYLGVEEQPAFNYINSTLLVMVTNSWTRNGPITVKLNDGRISNPVSLFLKPLLTLVSNPIKTTGDQMSIVGIYLYPIRMDGSATNVTVVIADLNQPCTNAVANWASITCTSPQGSGVNHSVVVYIDGTPSPSSVPVSYIAPSISTIVQQSNSDNLVITGTNLGIDFAKITINNQIIATTLTSPTTLSAKLTGPSKNGNIKITVDGQDSNTLPLNIKATVNSISSTSPYGGVVELVGKYLWTTRLDSNTTTISISVGGIPCTSPVANGNDGTKLKCTLGDLSQYESDIDLSIDTVSAFMDTYYTSSPPVITSVTSSFYLVAGVVTIVGNEFYSPSQVSIGESQCSQVVVVNAQTITCLFDGDVGSVNSTLGVSILSGQSDTFTFDGLFKYTWLQCLNACSSHGKCVTSGQCQCDSGYTGADCSITYVQSLVPAIDAETPSGGRFTMFNSSSMEFFLSHIQEVRQNNTIVRTIALTKWDLYAQDIGSNTTTTYNSTSTNHNILLSVAEYSTPSIQSYLGDDIVIPSNSVKHFITIDRYNFESINSSLRIIYQFKSPSETEYNCNNETTKHQYDTSSSATTIKSYTIDTPVGTMMASFSNRVHIDDVNAMVSSIQAISSVDSSTQSTNGNQYIAIQVPSFADFVEIDPIFSATSKTAPSTDTCVASVSSSSAPPILLLSIISSLMAILFFLN</sequence>
<dbReference type="PROSITE" id="PS50026">
    <property type="entry name" value="EGF_3"/>
    <property type="match status" value="1"/>
</dbReference>
<feature type="chain" id="PRO_5003313047" evidence="3">
    <location>
        <begin position="24"/>
        <end position="1257"/>
    </location>
</feature>
<dbReference type="FunFam" id="2.10.25.10:FF:000001">
    <property type="entry name" value="Tenascin C"/>
    <property type="match status" value="1"/>
</dbReference>
<dbReference type="InterPro" id="IPR052014">
    <property type="entry name" value="Dictyostelium_Tiger"/>
</dbReference>
<feature type="domain" description="EGF-like" evidence="4">
    <location>
        <begin position="958"/>
        <end position="990"/>
    </location>
</feature>
<evidence type="ECO:0000256" key="2">
    <source>
        <dbReference type="PROSITE-ProRule" id="PRU00076"/>
    </source>
</evidence>
<dbReference type="Pfam" id="PF23106">
    <property type="entry name" value="EGF_Teneurin"/>
    <property type="match status" value="1"/>
</dbReference>
<dbReference type="CDD" id="cd00603">
    <property type="entry name" value="IPT_PCSR"/>
    <property type="match status" value="1"/>
</dbReference>
<dbReference type="PROSITE" id="PS00022">
    <property type="entry name" value="EGF_1"/>
    <property type="match status" value="1"/>
</dbReference>
<dbReference type="OrthoDB" id="20492at2759"/>
<evidence type="ECO:0000259" key="4">
    <source>
        <dbReference type="PROSITE" id="PS50026"/>
    </source>
</evidence>
<dbReference type="InterPro" id="IPR000742">
    <property type="entry name" value="EGF"/>
</dbReference>
<gene>
    <name evidence="5" type="primary">tgrG1</name>
    <name evidence="5" type="ORF">DFA_03266</name>
</gene>
<feature type="disulfide bond" evidence="2">
    <location>
        <begin position="962"/>
        <end position="972"/>
    </location>
</feature>
<dbReference type="SUPFAM" id="SSF81296">
    <property type="entry name" value="E set domains"/>
    <property type="match status" value="2"/>
</dbReference>
<feature type="signal peptide" evidence="3">
    <location>
        <begin position="1"/>
        <end position="23"/>
    </location>
</feature>
<dbReference type="RefSeq" id="XP_004362871.1">
    <property type="nucleotide sequence ID" value="XM_004362814.1"/>
</dbReference>
<dbReference type="AlphaFoldDB" id="F4PH36"/>
<evidence type="ECO:0000256" key="1">
    <source>
        <dbReference type="ARBA" id="ARBA00023180"/>
    </source>
</evidence>
<dbReference type="Proteomes" id="UP000007797">
    <property type="component" value="Unassembled WGS sequence"/>
</dbReference>
<keyword evidence="6" id="KW-1185">Reference proteome</keyword>
<dbReference type="EMBL" id="GL883006">
    <property type="protein sequence ID" value="EGG25020.1"/>
    <property type="molecule type" value="Genomic_DNA"/>
</dbReference>
<dbReference type="GeneID" id="14877476"/>
<dbReference type="Gene3D" id="2.10.25.10">
    <property type="entry name" value="Laminin"/>
    <property type="match status" value="1"/>
</dbReference>
<dbReference type="InterPro" id="IPR002909">
    <property type="entry name" value="IPT_dom"/>
</dbReference>
<dbReference type="STRING" id="1054147.F4PH36"/>